<organism evidence="4 5">
    <name type="scientific">Nocardioides imazamoxiresistens</name>
    <dbReference type="NCBI Taxonomy" id="3231893"/>
    <lineage>
        <taxon>Bacteria</taxon>
        <taxon>Bacillati</taxon>
        <taxon>Actinomycetota</taxon>
        <taxon>Actinomycetes</taxon>
        <taxon>Propionibacteriales</taxon>
        <taxon>Nocardioidaceae</taxon>
        <taxon>Nocardioides</taxon>
    </lineage>
</organism>
<dbReference type="Pfam" id="PF05949">
    <property type="entry name" value="DUF881"/>
    <property type="match status" value="1"/>
</dbReference>
<evidence type="ECO:0000313" key="4">
    <source>
        <dbReference type="EMBL" id="MDT9592397.1"/>
    </source>
</evidence>
<feature type="compositionally biased region" description="Basic and acidic residues" evidence="3">
    <location>
        <begin position="48"/>
        <end position="57"/>
    </location>
</feature>
<proteinExistence type="inferred from homology"/>
<evidence type="ECO:0000256" key="1">
    <source>
        <dbReference type="ARBA" id="ARBA00009108"/>
    </source>
</evidence>
<name>A0ABU3PT34_9ACTN</name>
<sequence>MSADDAPGPDHARTARPTGAAALPLLERVTRQALEEDYAHVAARRRAREAADPDRADGAGGAGDEAGRGLRRAAVVAAVFGLLVATAAVQTSRNAATDETSRTTLVGRVNEGRDRVTELQRRVAELRETTDDLSGDLEDVVAAEGAAVGEVEGLRLLTGYGATAGPGVRITVDDSRSGRAEGRVRTSDLRRLVTGLWEAGAEAIAVNGLRLTARTAIVTSGQAIAINTRSLTAPYVVEAIGDTRTLQVDLDRTAYGQAFFTVADLVGLQVEADNVARLQLPAPADPVLRYAEPSTPTTSPEASP</sequence>
<reference evidence="4 5" key="1">
    <citation type="submission" date="2023-08" db="EMBL/GenBank/DDBJ databases">
        <title>Nocardioides seae sp. nov., a bacterium isolated from a soil.</title>
        <authorList>
            <person name="Wang X."/>
        </authorList>
    </citation>
    <scope>NUCLEOTIDE SEQUENCE [LARGE SCALE GENOMIC DNA]</scope>
    <source>
        <strain evidence="4 5">YZH12</strain>
    </source>
</reference>
<dbReference type="EMBL" id="JAVYII010000002">
    <property type="protein sequence ID" value="MDT9592397.1"/>
    <property type="molecule type" value="Genomic_DNA"/>
</dbReference>
<feature type="region of interest" description="Disordered" evidence="3">
    <location>
        <begin position="42"/>
        <end position="67"/>
    </location>
</feature>
<protein>
    <submittedName>
        <fullName evidence="4">DUF881 domain-containing protein</fullName>
    </submittedName>
</protein>
<feature type="coiled-coil region" evidence="2">
    <location>
        <begin position="109"/>
        <end position="136"/>
    </location>
</feature>
<keyword evidence="5" id="KW-1185">Reference proteome</keyword>
<dbReference type="PANTHER" id="PTHR37313:SF1">
    <property type="entry name" value="UPF0749 PROTEIN RV1823"/>
    <property type="match status" value="1"/>
</dbReference>
<feature type="region of interest" description="Disordered" evidence="3">
    <location>
        <begin position="1"/>
        <end position="23"/>
    </location>
</feature>
<evidence type="ECO:0000256" key="2">
    <source>
        <dbReference type="SAM" id="Coils"/>
    </source>
</evidence>
<accession>A0ABU3PT34</accession>
<keyword evidence="2" id="KW-0175">Coiled coil</keyword>
<dbReference type="RefSeq" id="WP_315731828.1">
    <property type="nucleotide sequence ID" value="NZ_JAVYII010000002.1"/>
</dbReference>
<dbReference type="Proteomes" id="UP001268542">
    <property type="component" value="Unassembled WGS sequence"/>
</dbReference>
<evidence type="ECO:0000313" key="5">
    <source>
        <dbReference type="Proteomes" id="UP001268542"/>
    </source>
</evidence>
<gene>
    <name evidence="4" type="ORF">RDV89_04925</name>
</gene>
<comment type="caution">
    <text evidence="4">The sequence shown here is derived from an EMBL/GenBank/DDBJ whole genome shotgun (WGS) entry which is preliminary data.</text>
</comment>
<evidence type="ECO:0000256" key="3">
    <source>
        <dbReference type="SAM" id="MobiDB-lite"/>
    </source>
</evidence>
<dbReference type="Gene3D" id="3.30.70.1880">
    <property type="entry name" value="Protein of unknown function DUF881"/>
    <property type="match status" value="1"/>
</dbReference>
<dbReference type="InterPro" id="IPR010273">
    <property type="entry name" value="DUF881"/>
</dbReference>
<comment type="similarity">
    <text evidence="1">Belongs to the UPF0749 family.</text>
</comment>
<dbReference type="PANTHER" id="PTHR37313">
    <property type="entry name" value="UPF0749 PROTEIN RV1825"/>
    <property type="match status" value="1"/>
</dbReference>